<evidence type="ECO:0000256" key="3">
    <source>
        <dbReference type="ARBA" id="ARBA00022729"/>
    </source>
</evidence>
<evidence type="ECO:0000256" key="6">
    <source>
        <dbReference type="SAM" id="Phobius"/>
    </source>
</evidence>
<dbReference type="InterPro" id="IPR039910">
    <property type="entry name" value="D15-like"/>
</dbReference>
<name>A0ABZ2M852_9BACT</name>
<dbReference type="Gene3D" id="2.40.160.50">
    <property type="entry name" value="membrane protein fhac: a member of the omp85/tpsb transporter family"/>
    <property type="match status" value="1"/>
</dbReference>
<evidence type="ECO:0000256" key="1">
    <source>
        <dbReference type="ARBA" id="ARBA00004370"/>
    </source>
</evidence>
<dbReference type="Pfam" id="PF01103">
    <property type="entry name" value="Omp85"/>
    <property type="match status" value="1"/>
</dbReference>
<evidence type="ECO:0000256" key="5">
    <source>
        <dbReference type="ARBA" id="ARBA00023237"/>
    </source>
</evidence>
<dbReference type="Pfam" id="PF07244">
    <property type="entry name" value="POTRA"/>
    <property type="match status" value="3"/>
</dbReference>
<evidence type="ECO:0000313" key="9">
    <source>
        <dbReference type="Proteomes" id="UP001370348"/>
    </source>
</evidence>
<comment type="subcellular location">
    <subcellularLocation>
        <location evidence="1">Membrane</location>
    </subcellularLocation>
</comment>
<evidence type="ECO:0000256" key="4">
    <source>
        <dbReference type="ARBA" id="ARBA00023136"/>
    </source>
</evidence>
<dbReference type="EMBL" id="CP089984">
    <property type="protein sequence ID" value="WXB18686.1"/>
    <property type="molecule type" value="Genomic_DNA"/>
</dbReference>
<dbReference type="PANTHER" id="PTHR12815">
    <property type="entry name" value="SORTING AND ASSEMBLY MACHINERY SAMM50 PROTEIN FAMILY MEMBER"/>
    <property type="match status" value="1"/>
</dbReference>
<sequence>MRCLFATLVTPIVSAVRLVPALRLVAILRVALMLILLAGCASVPKGRMAVDDVSVRGAHELDESDITGKLATNASPKFLMLFRGVVFDYEILDRFVLQRDLARVERFYRAKGYYEARATAGRVLRTSEGHVRVEVVVEEGPPVRIERVTVTGLETIPPPIREAAARAARDRLKHGAPFAEDDLTAAEGDVRRALSDRGYAYAKVTRGAAVDLVRHTVKIVLGATPENPARFGKVTIEGLRDLPEAPVRRAMNLKEGTPYSEAELDSAQQAILDLGVFASVEMKPDLQNPAQEIVPVTVKVEPSRLRTVRLGGGFEFDQLRTDIHGLVGWESKNFLGGLRSFQVELKPGLVFYPTRINHLVLPERFFPEEKLRAELRQPGFLEARTTGFIRPEFNVFPVLLNPSAETKDPVLGYAEFRGATGVDRTLWKLYVALSHNVQIDVPFMYQGARDPTLSTVVVSYPELLTQLDFRDDSVHPRKGIFLGNDLQVAGLGGNVRDVRIQPEIRTYIPVAAKGSFVTRLSVGFLFPYNYGDAVRDPSRSLSDADRTRDLQIMFFRGFFSGGATSNRGYPFRGVSPHAFVPFLNPETAAAQVASACAPGSLDPNCTIPVGGFTLWEFQNELRFTIHGPLAGAVFCDMSDVSPNTVDIRLAHLHLSCGAGARYDTPVGPIRLDIGYRIPGLQVLGGRTRDEKVPSDLFGIPIAIAFGLGEAF</sequence>
<accession>A0ABZ2M852</accession>
<dbReference type="InterPro" id="IPR000184">
    <property type="entry name" value="Bac_surfAg_D15"/>
</dbReference>
<dbReference type="PANTHER" id="PTHR12815:SF47">
    <property type="entry name" value="TRANSLOCATION AND ASSEMBLY MODULE SUBUNIT TAMA"/>
    <property type="match status" value="1"/>
</dbReference>
<feature type="transmembrane region" description="Helical" evidence="6">
    <location>
        <begin position="25"/>
        <end position="43"/>
    </location>
</feature>
<dbReference type="Gene3D" id="3.10.20.310">
    <property type="entry name" value="membrane protein fhac"/>
    <property type="match status" value="2"/>
</dbReference>
<protein>
    <submittedName>
        <fullName evidence="8">BamA/TamA family outer membrane protein</fullName>
    </submittedName>
</protein>
<keyword evidence="6" id="KW-1133">Transmembrane helix</keyword>
<dbReference type="InterPro" id="IPR034746">
    <property type="entry name" value="POTRA"/>
</dbReference>
<feature type="domain" description="POTRA" evidence="7">
    <location>
        <begin position="229"/>
        <end position="303"/>
    </location>
</feature>
<gene>
    <name evidence="8" type="ORF">LZC94_15790</name>
</gene>
<dbReference type="Proteomes" id="UP001370348">
    <property type="component" value="Chromosome"/>
</dbReference>
<keyword evidence="4 6" id="KW-0472">Membrane</keyword>
<evidence type="ECO:0000313" key="8">
    <source>
        <dbReference type="EMBL" id="WXB18686.1"/>
    </source>
</evidence>
<keyword evidence="5" id="KW-0998">Cell outer membrane</keyword>
<evidence type="ECO:0000256" key="2">
    <source>
        <dbReference type="ARBA" id="ARBA00022692"/>
    </source>
</evidence>
<reference evidence="8 9" key="1">
    <citation type="submission" date="2021-12" db="EMBL/GenBank/DDBJ databases">
        <title>Discovery of the Pendulisporaceae a myxobacterial family with distinct sporulation behavior and unique specialized metabolism.</title>
        <authorList>
            <person name="Garcia R."/>
            <person name="Popoff A."/>
            <person name="Bader C.D."/>
            <person name="Loehr J."/>
            <person name="Walesch S."/>
            <person name="Walt C."/>
            <person name="Boldt J."/>
            <person name="Bunk B."/>
            <person name="Haeckl F.J.F.P.J."/>
            <person name="Gunesch A.P."/>
            <person name="Birkelbach J."/>
            <person name="Nuebel U."/>
            <person name="Pietschmann T."/>
            <person name="Bach T."/>
            <person name="Mueller R."/>
        </authorList>
    </citation>
    <scope>NUCLEOTIDE SEQUENCE [LARGE SCALE GENOMIC DNA]</scope>
    <source>
        <strain evidence="8 9">MSr11954</strain>
    </source>
</reference>
<keyword evidence="3" id="KW-0732">Signal</keyword>
<keyword evidence="9" id="KW-1185">Reference proteome</keyword>
<dbReference type="InterPro" id="IPR010827">
    <property type="entry name" value="BamA/TamA_POTRA"/>
</dbReference>
<proteinExistence type="predicted"/>
<evidence type="ECO:0000259" key="7">
    <source>
        <dbReference type="PROSITE" id="PS51779"/>
    </source>
</evidence>
<dbReference type="PROSITE" id="PS51779">
    <property type="entry name" value="POTRA"/>
    <property type="match status" value="1"/>
</dbReference>
<keyword evidence="2 6" id="KW-0812">Transmembrane</keyword>
<dbReference type="RefSeq" id="WP_394828318.1">
    <property type="nucleotide sequence ID" value="NZ_CP089984.1"/>
</dbReference>
<organism evidence="8 9">
    <name type="scientific">Pendulispora albinea</name>
    <dbReference type="NCBI Taxonomy" id="2741071"/>
    <lineage>
        <taxon>Bacteria</taxon>
        <taxon>Pseudomonadati</taxon>
        <taxon>Myxococcota</taxon>
        <taxon>Myxococcia</taxon>
        <taxon>Myxococcales</taxon>
        <taxon>Sorangiineae</taxon>
        <taxon>Pendulisporaceae</taxon>
        <taxon>Pendulispora</taxon>
    </lineage>
</organism>